<name>W6MT15_9ASCO</name>
<evidence type="ECO:0000313" key="7">
    <source>
        <dbReference type="EMBL" id="CDK28357.1"/>
    </source>
</evidence>
<dbReference type="PANTHER" id="PTHR12688">
    <property type="entry name" value="DYNEIN LIGHT INTERMEDIATE CHAIN"/>
    <property type="match status" value="1"/>
</dbReference>
<sequence length="386" mass="43734">MNNAKTGFWDKFLNNSKSNQGTWSARAKTLLVLGGTAEQQRDLVKNLHIEAENVTINNRFFGNTRAEKNRFVPEIGVSEAFLGYSYIEYRDDIDSKVLTSFLNLYTFPGEFLPEKAIFLHQFAKVDPMDLFVIILTPTGQNIAKNINLEELLITRRDLARWINCVRDLFKDVSKDIFIQQHAVSKMDYSDIASFPVSVRQLPSGLDQGECSDPLGCNLMILVTDSDKHGQDRFGSTILNASEVEMFQQCLRVICLNHGASLAFLPDSPSEENYAPVLRAINRAISLKIHTLLGEKANTLPQPALDSYENIFVPAGWDSWGKISSNDEFDCSAVSRMWEELLMRENGENNDQILHSRDEALLEHPRSVFNDFLQGIYEKQQSRIALS</sequence>
<dbReference type="EMBL" id="HG793129">
    <property type="protein sequence ID" value="CDK28357.1"/>
    <property type="molecule type" value="Genomic_DNA"/>
</dbReference>
<gene>
    <name evidence="7" type="ORF">KUCA_T00004339001</name>
</gene>
<keyword evidence="6" id="KW-0206">Cytoskeleton</keyword>
<dbReference type="PANTHER" id="PTHR12688:SF0">
    <property type="entry name" value="DYNEIN LIGHT INTERMEDIATE CHAIN"/>
    <property type="match status" value="1"/>
</dbReference>
<protein>
    <recommendedName>
        <fullName evidence="9">Dynein light intermediate chain</fullName>
    </recommendedName>
</protein>
<keyword evidence="3" id="KW-0493">Microtubule</keyword>
<reference evidence="7" key="2">
    <citation type="submission" date="2014-02" db="EMBL/GenBank/DDBJ databases">
        <title>Complete DNA sequence of /Kuraishia capsulata/ illustrates novel genomic features among budding yeasts (/Saccharomycotina/).</title>
        <authorList>
            <person name="Morales L."/>
            <person name="Noel B."/>
            <person name="Porcel B."/>
            <person name="Marcet-Houben M."/>
            <person name="Hullo M-F."/>
            <person name="Sacerdot C."/>
            <person name="Tekaia F."/>
            <person name="Leh-Louis V."/>
            <person name="Despons L."/>
            <person name="Khanna V."/>
            <person name="Aury J-M."/>
            <person name="Barbe V."/>
            <person name="Couloux A."/>
            <person name="Labadie K."/>
            <person name="Pelletier E."/>
            <person name="Souciet J-L."/>
            <person name="Boekhout T."/>
            <person name="Gabaldon T."/>
            <person name="Wincker P."/>
            <person name="Dujon B."/>
        </authorList>
    </citation>
    <scope>NUCLEOTIDE SEQUENCE</scope>
    <source>
        <strain evidence="7">CBS 1993</strain>
    </source>
</reference>
<comment type="subcellular location">
    <subcellularLocation>
        <location evidence="1">Cytoplasm</location>
        <location evidence="1">Cytoskeleton</location>
    </subcellularLocation>
</comment>
<evidence type="ECO:0000256" key="2">
    <source>
        <dbReference type="ARBA" id="ARBA00022490"/>
    </source>
</evidence>
<keyword evidence="5" id="KW-0505">Motor protein</keyword>
<dbReference type="GO" id="GO:0007018">
    <property type="term" value="P:microtubule-based movement"/>
    <property type="evidence" value="ECO:0007669"/>
    <property type="project" value="InterPro"/>
</dbReference>
<keyword evidence="2" id="KW-0963">Cytoplasm</keyword>
<dbReference type="GeneID" id="34521735"/>
<dbReference type="GO" id="GO:0035974">
    <property type="term" value="C:meiotic spindle pole body"/>
    <property type="evidence" value="ECO:0007669"/>
    <property type="project" value="TreeGrafter"/>
</dbReference>
<organism evidence="7 8">
    <name type="scientific">Kuraishia capsulata CBS 1993</name>
    <dbReference type="NCBI Taxonomy" id="1382522"/>
    <lineage>
        <taxon>Eukaryota</taxon>
        <taxon>Fungi</taxon>
        <taxon>Dikarya</taxon>
        <taxon>Ascomycota</taxon>
        <taxon>Saccharomycotina</taxon>
        <taxon>Pichiomycetes</taxon>
        <taxon>Pichiales</taxon>
        <taxon>Pichiaceae</taxon>
        <taxon>Kuraishia</taxon>
    </lineage>
</organism>
<keyword evidence="8" id="KW-1185">Reference proteome</keyword>
<dbReference type="AlphaFoldDB" id="W6MT15"/>
<evidence type="ECO:0000256" key="6">
    <source>
        <dbReference type="ARBA" id="ARBA00023212"/>
    </source>
</evidence>
<proteinExistence type="predicted"/>
<dbReference type="InterPro" id="IPR008467">
    <property type="entry name" value="Dynein1_light_intermed_chain"/>
</dbReference>
<dbReference type="OrthoDB" id="3990896at2759"/>
<accession>W6MT15</accession>
<dbReference type="GO" id="GO:0005868">
    <property type="term" value="C:cytoplasmic dynein complex"/>
    <property type="evidence" value="ECO:0007669"/>
    <property type="project" value="InterPro"/>
</dbReference>
<evidence type="ECO:0000256" key="3">
    <source>
        <dbReference type="ARBA" id="ARBA00022701"/>
    </source>
</evidence>
<dbReference type="STRING" id="1382522.W6MT15"/>
<dbReference type="HOGENOM" id="CLU_044620_0_0_1"/>
<dbReference type="Proteomes" id="UP000019384">
    <property type="component" value="Unassembled WGS sequence"/>
</dbReference>
<dbReference type="GO" id="GO:0045504">
    <property type="term" value="F:dynein heavy chain binding"/>
    <property type="evidence" value="ECO:0007669"/>
    <property type="project" value="TreeGrafter"/>
</dbReference>
<dbReference type="GO" id="GO:0000226">
    <property type="term" value="P:microtubule cytoskeleton organization"/>
    <property type="evidence" value="ECO:0007669"/>
    <property type="project" value="TreeGrafter"/>
</dbReference>
<dbReference type="GO" id="GO:0005874">
    <property type="term" value="C:microtubule"/>
    <property type="evidence" value="ECO:0007669"/>
    <property type="project" value="UniProtKB-KW"/>
</dbReference>
<reference evidence="7" key="1">
    <citation type="submission" date="2013-12" db="EMBL/GenBank/DDBJ databases">
        <authorList>
            <person name="Genoscope - CEA"/>
        </authorList>
    </citation>
    <scope>NUCLEOTIDE SEQUENCE</scope>
    <source>
        <strain evidence="7">CBS 1993</strain>
    </source>
</reference>
<evidence type="ECO:0000256" key="4">
    <source>
        <dbReference type="ARBA" id="ARBA00023017"/>
    </source>
</evidence>
<dbReference type="RefSeq" id="XP_022460347.1">
    <property type="nucleotide sequence ID" value="XM_022601064.1"/>
</dbReference>
<evidence type="ECO:0000256" key="5">
    <source>
        <dbReference type="ARBA" id="ARBA00023175"/>
    </source>
</evidence>
<evidence type="ECO:0000313" key="8">
    <source>
        <dbReference type="Proteomes" id="UP000019384"/>
    </source>
</evidence>
<keyword evidence="4" id="KW-0243">Dynein</keyword>
<evidence type="ECO:0008006" key="9">
    <source>
        <dbReference type="Google" id="ProtNLM"/>
    </source>
</evidence>
<evidence type="ECO:0000256" key="1">
    <source>
        <dbReference type="ARBA" id="ARBA00004245"/>
    </source>
</evidence>